<evidence type="ECO:0000313" key="3">
    <source>
        <dbReference type="Proteomes" id="UP000054485"/>
    </source>
</evidence>
<dbReference type="SUPFAM" id="SSF51735">
    <property type="entry name" value="NAD(P)-binding Rossmann-fold domains"/>
    <property type="match status" value="1"/>
</dbReference>
<feature type="domain" description="NAD-dependent epimerase/dehydratase" evidence="1">
    <location>
        <begin position="8"/>
        <end position="103"/>
    </location>
</feature>
<dbReference type="Gene3D" id="3.40.50.720">
    <property type="entry name" value="NAD(P)-binding Rossmann-like Domain"/>
    <property type="match status" value="1"/>
</dbReference>
<evidence type="ECO:0000259" key="1">
    <source>
        <dbReference type="Pfam" id="PF01370"/>
    </source>
</evidence>
<dbReference type="EMBL" id="KN835185">
    <property type="protein sequence ID" value="KIK44703.1"/>
    <property type="molecule type" value="Genomic_DNA"/>
</dbReference>
<evidence type="ECO:0000313" key="2">
    <source>
        <dbReference type="EMBL" id="KIK44703.1"/>
    </source>
</evidence>
<sequence length="313" mass="34304">MSAIVQKILVVGGNGFVGSAVCKAALARGMGVTSVSSSGKPYRTPKGHTPDWAEKVEWRKADAMNPDTYADILPGVNAVVHTIGTLLDNTQRNKQFHDKDFVGLFKSITGIIPVEARHLGAYDKLNRDTAIRMCEAFTASKPTQEITHVRPFVYVSAEDFHRPAISVRYIETKLEAERKIDEIMKNHPQYRAVHVRPSMIYDPETRPMTIPANLFTFSAWMHAVMPSFVPMPASIARWLGTNVFPKATEQTPSALVSMATLLSVPPIRVDHLAEAICASLDPAKDVRGPVGVRAMRELIGWSKGGPTNASSVS</sequence>
<dbReference type="STRING" id="930992.A0A0D0BNA1"/>
<dbReference type="GO" id="GO:0005739">
    <property type="term" value="C:mitochondrion"/>
    <property type="evidence" value="ECO:0007669"/>
    <property type="project" value="TreeGrafter"/>
</dbReference>
<dbReference type="InterPro" id="IPR036291">
    <property type="entry name" value="NAD(P)-bd_dom_sf"/>
</dbReference>
<proteinExistence type="predicted"/>
<dbReference type="Proteomes" id="UP000054485">
    <property type="component" value="Unassembled WGS sequence"/>
</dbReference>
<protein>
    <recommendedName>
        <fullName evidence="1">NAD-dependent epimerase/dehydratase domain-containing protein</fullName>
    </recommendedName>
</protein>
<dbReference type="Pfam" id="PF01370">
    <property type="entry name" value="Epimerase"/>
    <property type="match status" value="1"/>
</dbReference>
<dbReference type="OrthoDB" id="276721at2759"/>
<gene>
    <name evidence="2" type="ORF">CY34DRAFT_105827</name>
</gene>
<dbReference type="AlphaFoldDB" id="A0A0D0BNA1"/>
<name>A0A0D0BNA1_9AGAM</name>
<dbReference type="GO" id="GO:0044877">
    <property type="term" value="F:protein-containing complex binding"/>
    <property type="evidence" value="ECO:0007669"/>
    <property type="project" value="TreeGrafter"/>
</dbReference>
<dbReference type="PANTHER" id="PTHR12126:SF16">
    <property type="entry name" value="MIOREX COMPLEX COMPONENT 2"/>
    <property type="match status" value="1"/>
</dbReference>
<reference evidence="3" key="2">
    <citation type="submission" date="2015-01" db="EMBL/GenBank/DDBJ databases">
        <title>Evolutionary Origins and Diversification of the Mycorrhizal Mutualists.</title>
        <authorList>
            <consortium name="DOE Joint Genome Institute"/>
            <consortium name="Mycorrhizal Genomics Consortium"/>
            <person name="Kohler A."/>
            <person name="Kuo A."/>
            <person name="Nagy L.G."/>
            <person name="Floudas D."/>
            <person name="Copeland A."/>
            <person name="Barry K.W."/>
            <person name="Cichocki N."/>
            <person name="Veneault-Fourrey C."/>
            <person name="LaButti K."/>
            <person name="Lindquist E.A."/>
            <person name="Lipzen A."/>
            <person name="Lundell T."/>
            <person name="Morin E."/>
            <person name="Murat C."/>
            <person name="Riley R."/>
            <person name="Ohm R."/>
            <person name="Sun H."/>
            <person name="Tunlid A."/>
            <person name="Henrissat B."/>
            <person name="Grigoriev I.V."/>
            <person name="Hibbett D.S."/>
            <person name="Martin F."/>
        </authorList>
    </citation>
    <scope>NUCLEOTIDE SEQUENCE [LARGE SCALE GENOMIC DNA]</scope>
    <source>
        <strain evidence="3">UH-Slu-Lm8-n1</strain>
    </source>
</reference>
<reference evidence="2 3" key="1">
    <citation type="submission" date="2014-04" db="EMBL/GenBank/DDBJ databases">
        <authorList>
            <consortium name="DOE Joint Genome Institute"/>
            <person name="Kuo A."/>
            <person name="Ruytinx J."/>
            <person name="Rineau F."/>
            <person name="Colpaert J."/>
            <person name="Kohler A."/>
            <person name="Nagy L.G."/>
            <person name="Floudas D."/>
            <person name="Copeland A."/>
            <person name="Barry K.W."/>
            <person name="Cichocki N."/>
            <person name="Veneault-Fourrey C."/>
            <person name="LaButti K."/>
            <person name="Lindquist E.A."/>
            <person name="Lipzen A."/>
            <person name="Lundell T."/>
            <person name="Morin E."/>
            <person name="Murat C."/>
            <person name="Sun H."/>
            <person name="Tunlid A."/>
            <person name="Henrissat B."/>
            <person name="Grigoriev I.V."/>
            <person name="Hibbett D.S."/>
            <person name="Martin F."/>
            <person name="Nordberg H.P."/>
            <person name="Cantor M.N."/>
            <person name="Hua S.X."/>
        </authorList>
    </citation>
    <scope>NUCLEOTIDE SEQUENCE [LARGE SCALE GENOMIC DNA]</scope>
    <source>
        <strain evidence="2 3">UH-Slu-Lm8-n1</strain>
    </source>
</reference>
<dbReference type="InParanoid" id="A0A0D0BNA1"/>
<dbReference type="FunCoup" id="A0A0D0BNA1">
    <property type="interactions" value="175"/>
</dbReference>
<keyword evidence="3" id="KW-1185">Reference proteome</keyword>
<dbReference type="HOGENOM" id="CLU_055314_0_0_1"/>
<dbReference type="InterPro" id="IPR001509">
    <property type="entry name" value="Epimerase_deHydtase"/>
</dbReference>
<dbReference type="InterPro" id="IPR051207">
    <property type="entry name" value="ComplexI_NDUFA9_subunit"/>
</dbReference>
<dbReference type="PANTHER" id="PTHR12126">
    <property type="entry name" value="NADH-UBIQUINONE OXIDOREDUCTASE 39 KDA SUBUNIT-RELATED"/>
    <property type="match status" value="1"/>
</dbReference>
<accession>A0A0D0BNA1</accession>
<organism evidence="2 3">
    <name type="scientific">Suillus luteus UH-Slu-Lm8-n1</name>
    <dbReference type="NCBI Taxonomy" id="930992"/>
    <lineage>
        <taxon>Eukaryota</taxon>
        <taxon>Fungi</taxon>
        <taxon>Dikarya</taxon>
        <taxon>Basidiomycota</taxon>
        <taxon>Agaricomycotina</taxon>
        <taxon>Agaricomycetes</taxon>
        <taxon>Agaricomycetidae</taxon>
        <taxon>Boletales</taxon>
        <taxon>Suillineae</taxon>
        <taxon>Suillaceae</taxon>
        <taxon>Suillus</taxon>
    </lineage>
</organism>